<protein>
    <submittedName>
        <fullName evidence="1">Inositol-pentakisphosphate 2-kinase-like protein</fullName>
    </submittedName>
</protein>
<keyword evidence="1" id="KW-0808">Transferase</keyword>
<name>A0A392NRY3_9FABA</name>
<comment type="caution">
    <text evidence="1">The sequence shown here is derived from an EMBL/GenBank/DDBJ whole genome shotgun (WGS) entry which is preliminary data.</text>
</comment>
<evidence type="ECO:0000313" key="2">
    <source>
        <dbReference type="Proteomes" id="UP000265520"/>
    </source>
</evidence>
<feature type="non-terminal residue" evidence="1">
    <location>
        <position position="41"/>
    </location>
</feature>
<accession>A0A392NRY3</accession>
<keyword evidence="2" id="KW-1185">Reference proteome</keyword>
<reference evidence="1 2" key="1">
    <citation type="journal article" date="2018" name="Front. Plant Sci.">
        <title>Red Clover (Trifolium pratense) and Zigzag Clover (T. medium) - A Picture of Genomic Similarities and Differences.</title>
        <authorList>
            <person name="Dluhosova J."/>
            <person name="Istvanek J."/>
            <person name="Nedelnik J."/>
            <person name="Repkova J."/>
        </authorList>
    </citation>
    <scope>NUCLEOTIDE SEQUENCE [LARGE SCALE GENOMIC DNA]</scope>
    <source>
        <strain evidence="2">cv. 10/8</strain>
        <tissue evidence="1">Leaf</tissue>
    </source>
</reference>
<organism evidence="1 2">
    <name type="scientific">Trifolium medium</name>
    <dbReference type="NCBI Taxonomy" id="97028"/>
    <lineage>
        <taxon>Eukaryota</taxon>
        <taxon>Viridiplantae</taxon>
        <taxon>Streptophyta</taxon>
        <taxon>Embryophyta</taxon>
        <taxon>Tracheophyta</taxon>
        <taxon>Spermatophyta</taxon>
        <taxon>Magnoliopsida</taxon>
        <taxon>eudicotyledons</taxon>
        <taxon>Gunneridae</taxon>
        <taxon>Pentapetalae</taxon>
        <taxon>rosids</taxon>
        <taxon>fabids</taxon>
        <taxon>Fabales</taxon>
        <taxon>Fabaceae</taxon>
        <taxon>Papilionoideae</taxon>
        <taxon>50 kb inversion clade</taxon>
        <taxon>NPAAA clade</taxon>
        <taxon>Hologalegina</taxon>
        <taxon>IRL clade</taxon>
        <taxon>Trifolieae</taxon>
        <taxon>Trifolium</taxon>
    </lineage>
</organism>
<dbReference type="Gene3D" id="3.30.200.110">
    <property type="entry name" value="Inositol-pentakisphosphate 2-kinase, N-lobe"/>
    <property type="match status" value="1"/>
</dbReference>
<keyword evidence="1" id="KW-0418">Kinase</keyword>
<dbReference type="GO" id="GO:0016301">
    <property type="term" value="F:kinase activity"/>
    <property type="evidence" value="ECO:0007669"/>
    <property type="project" value="UniProtKB-KW"/>
</dbReference>
<proteinExistence type="predicted"/>
<dbReference type="InterPro" id="IPR043001">
    <property type="entry name" value="IP5_2-K_N_lobe"/>
</dbReference>
<evidence type="ECO:0000313" key="1">
    <source>
        <dbReference type="EMBL" id="MCI02164.1"/>
    </source>
</evidence>
<sequence length="41" mass="4414">MEITLSEKDADDWVYRGEGAANLVLAYIGSSPAFVCSSFSL</sequence>
<dbReference type="Proteomes" id="UP000265520">
    <property type="component" value="Unassembled WGS sequence"/>
</dbReference>
<dbReference type="EMBL" id="LXQA010048315">
    <property type="protein sequence ID" value="MCI02164.1"/>
    <property type="molecule type" value="Genomic_DNA"/>
</dbReference>
<dbReference type="AlphaFoldDB" id="A0A392NRY3"/>